<evidence type="ECO:0000313" key="2">
    <source>
        <dbReference type="EMBL" id="PKU79783.1"/>
    </source>
</evidence>
<evidence type="ECO:0000313" key="3">
    <source>
        <dbReference type="Proteomes" id="UP000233837"/>
    </source>
</evidence>
<dbReference type="EMBL" id="KZ502416">
    <property type="protein sequence ID" value="PKU79783.1"/>
    <property type="molecule type" value="Genomic_DNA"/>
</dbReference>
<feature type="compositionally biased region" description="Polar residues" evidence="1">
    <location>
        <begin position="71"/>
        <end position="84"/>
    </location>
</feature>
<keyword evidence="3" id="KW-1185">Reference proteome</keyword>
<evidence type="ECO:0000256" key="1">
    <source>
        <dbReference type="SAM" id="MobiDB-lite"/>
    </source>
</evidence>
<name>A0A2I0WVW6_9ASPA</name>
<gene>
    <name evidence="2" type="ORF">MA16_Dca026054</name>
</gene>
<sequence>MEFQDLKISVNGERILDLSTCTQGNFPLVEVTLGLGADSLVSKMEVTVAPVSTISSAQEDKNQKLIMTEELPSQSEIGSSSNTPLVDKNQRKNYL</sequence>
<proteinExistence type="predicted"/>
<reference evidence="2 3" key="2">
    <citation type="journal article" date="2017" name="Nature">
        <title>The Apostasia genome and the evolution of orchids.</title>
        <authorList>
            <person name="Zhang G.Q."/>
            <person name="Liu K.W."/>
            <person name="Li Z."/>
            <person name="Lohaus R."/>
            <person name="Hsiao Y.Y."/>
            <person name="Niu S.C."/>
            <person name="Wang J.Y."/>
            <person name="Lin Y.C."/>
            <person name="Xu Q."/>
            <person name="Chen L.J."/>
            <person name="Yoshida K."/>
            <person name="Fujiwara S."/>
            <person name="Wang Z.W."/>
            <person name="Zhang Y.Q."/>
            <person name="Mitsuda N."/>
            <person name="Wang M."/>
            <person name="Liu G.H."/>
            <person name="Pecoraro L."/>
            <person name="Huang H.X."/>
            <person name="Xiao X.J."/>
            <person name="Lin M."/>
            <person name="Wu X.Y."/>
            <person name="Wu W.L."/>
            <person name="Chen Y.Y."/>
            <person name="Chang S.B."/>
            <person name="Sakamoto S."/>
            <person name="Ohme-Takagi M."/>
            <person name="Yagi M."/>
            <person name="Zeng S.J."/>
            <person name="Shen C.Y."/>
            <person name="Yeh C.M."/>
            <person name="Luo Y.B."/>
            <person name="Tsai W.C."/>
            <person name="Van de Peer Y."/>
            <person name="Liu Z.J."/>
        </authorList>
    </citation>
    <scope>NUCLEOTIDE SEQUENCE [LARGE SCALE GENOMIC DNA]</scope>
    <source>
        <tissue evidence="2">The whole plant</tissue>
    </source>
</reference>
<protein>
    <submittedName>
        <fullName evidence="2">Uncharacterized protein</fullName>
    </submittedName>
</protein>
<feature type="region of interest" description="Disordered" evidence="1">
    <location>
        <begin position="59"/>
        <end position="95"/>
    </location>
</feature>
<dbReference type="Proteomes" id="UP000233837">
    <property type="component" value="Unassembled WGS sequence"/>
</dbReference>
<dbReference type="AlphaFoldDB" id="A0A2I0WVW6"/>
<organism evidence="2 3">
    <name type="scientific">Dendrobium catenatum</name>
    <dbReference type="NCBI Taxonomy" id="906689"/>
    <lineage>
        <taxon>Eukaryota</taxon>
        <taxon>Viridiplantae</taxon>
        <taxon>Streptophyta</taxon>
        <taxon>Embryophyta</taxon>
        <taxon>Tracheophyta</taxon>
        <taxon>Spermatophyta</taxon>
        <taxon>Magnoliopsida</taxon>
        <taxon>Liliopsida</taxon>
        <taxon>Asparagales</taxon>
        <taxon>Orchidaceae</taxon>
        <taxon>Epidendroideae</taxon>
        <taxon>Malaxideae</taxon>
        <taxon>Dendrobiinae</taxon>
        <taxon>Dendrobium</taxon>
    </lineage>
</organism>
<reference evidence="2 3" key="1">
    <citation type="journal article" date="2016" name="Sci. Rep.">
        <title>The Dendrobium catenatum Lindl. genome sequence provides insights into polysaccharide synthase, floral development and adaptive evolution.</title>
        <authorList>
            <person name="Zhang G.Q."/>
            <person name="Xu Q."/>
            <person name="Bian C."/>
            <person name="Tsai W.C."/>
            <person name="Yeh C.M."/>
            <person name="Liu K.W."/>
            <person name="Yoshida K."/>
            <person name="Zhang L.S."/>
            <person name="Chang S.B."/>
            <person name="Chen F."/>
            <person name="Shi Y."/>
            <person name="Su Y.Y."/>
            <person name="Zhang Y.Q."/>
            <person name="Chen L.J."/>
            <person name="Yin Y."/>
            <person name="Lin M."/>
            <person name="Huang H."/>
            <person name="Deng H."/>
            <person name="Wang Z.W."/>
            <person name="Zhu S.L."/>
            <person name="Zhao X."/>
            <person name="Deng C."/>
            <person name="Niu S.C."/>
            <person name="Huang J."/>
            <person name="Wang M."/>
            <person name="Liu G.H."/>
            <person name="Yang H.J."/>
            <person name="Xiao X.J."/>
            <person name="Hsiao Y.Y."/>
            <person name="Wu W.L."/>
            <person name="Chen Y.Y."/>
            <person name="Mitsuda N."/>
            <person name="Ohme-Takagi M."/>
            <person name="Luo Y.B."/>
            <person name="Van de Peer Y."/>
            <person name="Liu Z.J."/>
        </authorList>
    </citation>
    <scope>NUCLEOTIDE SEQUENCE [LARGE SCALE GENOMIC DNA]</scope>
    <source>
        <tissue evidence="2">The whole plant</tissue>
    </source>
</reference>
<accession>A0A2I0WVW6</accession>